<gene>
    <name evidence="2" type="ORF">J2Z37_002639</name>
</gene>
<accession>A0ABS4GQV9</accession>
<evidence type="ECO:0000313" key="3">
    <source>
        <dbReference type="Proteomes" id="UP001519343"/>
    </source>
</evidence>
<feature type="signal peptide" evidence="1">
    <location>
        <begin position="1"/>
        <end position="25"/>
    </location>
</feature>
<evidence type="ECO:0000256" key="1">
    <source>
        <dbReference type="SAM" id="SignalP"/>
    </source>
</evidence>
<name>A0ABS4GQV9_9BACL</name>
<keyword evidence="1" id="KW-0732">Signal</keyword>
<dbReference type="RefSeq" id="WP_209810668.1">
    <property type="nucleotide sequence ID" value="NZ_JAGGKT010000007.1"/>
</dbReference>
<keyword evidence="3" id="KW-1185">Reference proteome</keyword>
<reference evidence="2 3" key="1">
    <citation type="submission" date="2021-03" db="EMBL/GenBank/DDBJ databases">
        <title>Genomic Encyclopedia of Type Strains, Phase IV (KMG-IV): sequencing the most valuable type-strain genomes for metagenomic binning, comparative biology and taxonomic classification.</title>
        <authorList>
            <person name="Goeker M."/>
        </authorList>
    </citation>
    <scope>NUCLEOTIDE SEQUENCE [LARGE SCALE GENOMIC DNA]</scope>
    <source>
        <strain evidence="2 3">DSM 24738</strain>
    </source>
</reference>
<protein>
    <submittedName>
        <fullName evidence="2">YhcN/YlaJ family sporulation lipoprotein</fullName>
    </submittedName>
</protein>
<comment type="caution">
    <text evidence="2">The sequence shown here is derived from an EMBL/GenBank/DDBJ whole genome shotgun (WGS) entry which is preliminary data.</text>
</comment>
<dbReference type="InterPro" id="IPR019076">
    <property type="entry name" value="Spore_lipoprot_YhcN/YlaJ-like"/>
</dbReference>
<dbReference type="Proteomes" id="UP001519343">
    <property type="component" value="Unassembled WGS sequence"/>
</dbReference>
<proteinExistence type="predicted"/>
<dbReference type="EMBL" id="JAGGKT010000007">
    <property type="protein sequence ID" value="MBP1932631.1"/>
    <property type="molecule type" value="Genomic_DNA"/>
</dbReference>
<feature type="chain" id="PRO_5046586853" evidence="1">
    <location>
        <begin position="26"/>
        <end position="162"/>
    </location>
</feature>
<organism evidence="2 3">
    <name type="scientific">Ammoniphilus resinae</name>
    <dbReference type="NCBI Taxonomy" id="861532"/>
    <lineage>
        <taxon>Bacteria</taxon>
        <taxon>Bacillati</taxon>
        <taxon>Bacillota</taxon>
        <taxon>Bacilli</taxon>
        <taxon>Bacillales</taxon>
        <taxon>Paenibacillaceae</taxon>
        <taxon>Aneurinibacillus group</taxon>
        <taxon>Ammoniphilus</taxon>
    </lineage>
</organism>
<dbReference type="Pfam" id="PF09580">
    <property type="entry name" value="Spore_YhcN_YlaJ"/>
    <property type="match status" value="1"/>
</dbReference>
<keyword evidence="2" id="KW-0449">Lipoprotein</keyword>
<dbReference type="PROSITE" id="PS51257">
    <property type="entry name" value="PROKAR_LIPOPROTEIN"/>
    <property type="match status" value="1"/>
</dbReference>
<sequence length="162" mass="18254">MKIKSVYVASIITAFLLTGCNNQSAEIKNSANNEPGSYETNQLQQPGNIHDTHREINRQIESIPGVANASVVLYGDSIFIGLKKDARYQGSDYSLKQKVKQSMQGLARKNILYVVTDRDLYNRIDKISQRIQNRKPVGNRELNTLMNQVGLKVKPFTLIQKS</sequence>
<evidence type="ECO:0000313" key="2">
    <source>
        <dbReference type="EMBL" id="MBP1932631.1"/>
    </source>
</evidence>